<feature type="compositionally biased region" description="Polar residues" evidence="1">
    <location>
        <begin position="982"/>
        <end position="991"/>
    </location>
</feature>
<reference evidence="3" key="1">
    <citation type="submission" date="2025-08" db="UniProtKB">
        <authorList>
            <consortium name="Ensembl"/>
        </authorList>
    </citation>
    <scope>IDENTIFICATION</scope>
</reference>
<feature type="compositionally biased region" description="Polar residues" evidence="1">
    <location>
        <begin position="1435"/>
        <end position="1448"/>
    </location>
</feature>
<feature type="region of interest" description="Disordered" evidence="1">
    <location>
        <begin position="1157"/>
        <end position="1194"/>
    </location>
</feature>
<feature type="region of interest" description="Disordered" evidence="1">
    <location>
        <begin position="1435"/>
        <end position="1462"/>
    </location>
</feature>
<feature type="compositionally biased region" description="Pro residues" evidence="1">
    <location>
        <begin position="779"/>
        <end position="790"/>
    </location>
</feature>
<feature type="region of interest" description="Disordered" evidence="1">
    <location>
        <begin position="325"/>
        <end position="537"/>
    </location>
</feature>
<organism evidence="3 4">
    <name type="scientific">Hippocampus comes</name>
    <name type="common">Tiger tail seahorse</name>
    <dbReference type="NCBI Taxonomy" id="109280"/>
    <lineage>
        <taxon>Eukaryota</taxon>
        <taxon>Metazoa</taxon>
        <taxon>Chordata</taxon>
        <taxon>Craniata</taxon>
        <taxon>Vertebrata</taxon>
        <taxon>Euteleostomi</taxon>
        <taxon>Actinopterygii</taxon>
        <taxon>Neopterygii</taxon>
        <taxon>Teleostei</taxon>
        <taxon>Neoteleostei</taxon>
        <taxon>Acanthomorphata</taxon>
        <taxon>Syngnathiaria</taxon>
        <taxon>Syngnathiformes</taxon>
        <taxon>Syngnathoidei</taxon>
        <taxon>Syngnathidae</taxon>
        <taxon>Hippocampus</taxon>
    </lineage>
</organism>
<feature type="compositionally biased region" description="Low complexity" evidence="1">
    <location>
        <begin position="478"/>
        <end position="493"/>
    </location>
</feature>
<keyword evidence="4" id="KW-1185">Reference proteome</keyword>
<evidence type="ECO:0000313" key="3">
    <source>
        <dbReference type="Ensembl" id="ENSHCOP00000000911.1"/>
    </source>
</evidence>
<evidence type="ECO:0000313" key="4">
    <source>
        <dbReference type="Proteomes" id="UP000264820"/>
    </source>
</evidence>
<protein>
    <submittedName>
        <fullName evidence="3">Uncharacterized LOC109520470</fullName>
    </submittedName>
</protein>
<feature type="compositionally biased region" description="Basic residues" evidence="1">
    <location>
        <begin position="865"/>
        <end position="874"/>
    </location>
</feature>
<sequence length="1474" mass="164267">MACRERGGSKILLYVGLFLLASGTFCQCSRLAVKSRRNAPPIPSKRDVSYSGRLLISQQVAPPNKASSHILDADSDYQGDMGWDFYKQASMQDEHFSKAVTHQLIKMDPKVECTTDSMKLQVQDVASTPGSLIWVDRGSLAPLPLSKLPQSCGYTIGETQNEMFLVTPYDGCFVTLEGDSYVLPLLWWGLPMRMSCPVTRPSSSPPMVTCHTEGMIVKTEWRVPLSRIKINVNGKWELINSVLHKCGIGVVDHGEGVVLSVNYGACVEKKDGMYTFELAGEGTTKISCPSMAPGLSEPTTSPTPTKLEPPNIGLIPSHSFYYPPSSHSKPVVPPNLRPVGNPLQPESPYGHGEQPVNPLVPVRPENEPKPSPQFSQQQTPDTQSYLFPYPLNPTPDPVQKPPAAPHETEVPSGHFHKPYYPFLPNPRVQPGQGAKPASPNNAFYPLQTADAKPTSSQPENPEAQKGRASHPLYPYRYPFFPENEPQPSQPQEPGEVHQPVNPFPSNPLPGPVLKRNNKPMPVPQPTGNPLDQIHLPKYPYTYPRYPMRNPKIPIKNPKLEVPPDQVQEPGYQYAFPYPYLPLPNPNEPIKTPLLDPENPEVPPGPEHQPPESYTHPVYHMPSPNEPTKMPKPQKTAVTQSQVDDPVDPYPYLLYPMPSPAEPTKRPMPNPQRPEVTPGQVDEPVNPYLYPYYPMATPKEPTNKPLPNPPYLEISAGPVEKPTDPYPYPRYHMPSPNEPTNKQMPNPQIHEVTPGEVEQPTDPYPNPLYPMLSPQEPTKTPLPTPQKPEVPPDAVEHPANAYPLYPTSSPGVPAKKPLPEQWPFKPQISGPLNQSPNPYQYPFYLKPGSKDPAKKPMPNPWLIKPRQPKVPHGHFKQPSDPYPFPRYPRPNPKEPAKTQMPDPWPFKPPDLGVAHEQVKQPSKPYLFPPYPQPSLKEPAKKPMLDPSLLKPAAPLGHVERPVYPIWHENKLRAKLDQPPALSLPQSPVQQPHNPYLVYPMTNPELPQKPIPLPHPPDSPPKPEVPGNTYWPLEPHTPVKPPATHVDTQKPKVEKSATIQPLEGKMPHPQWQQSVTLPPAKEPQQATPPPPQHTDGAVVPRGSGGCVQLCAIGFSSCCPQITFHQHLYLASHGPSDKVTGVVSQEFPFVASWAHFGPRTHIGHTLPDQKPDEEKYNPETASDSLPNKNQPYHQAPGVNSDFLSGSIPYKEAAPRRESYPFLGPNPNLQYSSLPYEMSPNLPPSISTQDMPLGVQNSFYIPVNQEAQNKHSKKPNDLFRGFNYWPRLNGRSPLAPYLEQRNPNGMTAPRAFSFGSDWPSHLGVEEDHGPLFPYSMLNDAKSTKNTSFTQNLRHSSHRKKHKKSSTRDPTGRLSEPKAYILLQRGPPGKEARRSPESPNNFRVLPNQDVPGQHLGKPLHLEHVSTRNLKSLLEGLFKSSQNHFQPRKSQTNPALGPGSKEWSSTDTDWTVALKERVTS</sequence>
<dbReference type="OMA" id="YYFSFYP"/>
<accession>A0A3Q2XLQ5</accession>
<feature type="chain" id="PRO_5018547514" evidence="2">
    <location>
        <begin position="27"/>
        <end position="1474"/>
    </location>
</feature>
<feature type="region of interest" description="Disordered" evidence="1">
    <location>
        <begin position="1340"/>
        <end position="1411"/>
    </location>
</feature>
<evidence type="ECO:0000256" key="1">
    <source>
        <dbReference type="SAM" id="MobiDB-lite"/>
    </source>
</evidence>
<reference evidence="3" key="2">
    <citation type="submission" date="2025-09" db="UniProtKB">
        <authorList>
            <consortium name="Ensembl"/>
        </authorList>
    </citation>
    <scope>IDENTIFICATION</scope>
</reference>
<feature type="region of interest" description="Disordered" evidence="1">
    <location>
        <begin position="699"/>
        <end position="947"/>
    </location>
</feature>
<feature type="compositionally biased region" description="Pro residues" evidence="1">
    <location>
        <begin position="390"/>
        <end position="404"/>
    </location>
</feature>
<dbReference type="Ensembl" id="ENSHCOT00000012981.1">
    <property type="protein sequence ID" value="ENSHCOP00000000911.1"/>
    <property type="gene ID" value="ENSHCOG00000001799.1"/>
</dbReference>
<feature type="region of interest" description="Disordered" evidence="1">
    <location>
        <begin position="577"/>
        <end position="684"/>
    </location>
</feature>
<feature type="compositionally biased region" description="Low complexity" evidence="1">
    <location>
        <begin position="639"/>
        <end position="655"/>
    </location>
</feature>
<proteinExistence type="predicted"/>
<evidence type="ECO:0000256" key="2">
    <source>
        <dbReference type="SAM" id="SignalP"/>
    </source>
</evidence>
<feature type="compositionally biased region" description="Polar residues" evidence="1">
    <location>
        <begin position="372"/>
        <end position="385"/>
    </location>
</feature>
<feature type="compositionally biased region" description="Basic and acidic residues" evidence="1">
    <location>
        <begin position="1164"/>
        <end position="1174"/>
    </location>
</feature>
<keyword evidence="2" id="KW-0732">Signal</keyword>
<feature type="compositionally biased region" description="Pro residues" evidence="1">
    <location>
        <begin position="1005"/>
        <end position="1022"/>
    </location>
</feature>
<feature type="signal peptide" evidence="2">
    <location>
        <begin position="1"/>
        <end position="26"/>
    </location>
</feature>
<feature type="compositionally biased region" description="Pro residues" evidence="1">
    <location>
        <begin position="656"/>
        <end position="671"/>
    </location>
</feature>
<feature type="compositionally biased region" description="Pro residues" evidence="1">
    <location>
        <begin position="879"/>
        <end position="889"/>
    </location>
</feature>
<dbReference type="GeneTree" id="ENSGT00940000173998"/>
<dbReference type="Proteomes" id="UP000264820">
    <property type="component" value="Unplaced"/>
</dbReference>
<feature type="region of interest" description="Disordered" evidence="1">
    <location>
        <begin position="976"/>
        <end position="1097"/>
    </location>
</feature>
<feature type="compositionally biased region" description="Polar residues" evidence="1">
    <location>
        <begin position="1176"/>
        <end position="1189"/>
    </location>
</feature>
<feature type="compositionally biased region" description="Pro residues" evidence="1">
    <location>
        <begin position="501"/>
        <end position="510"/>
    </location>
</feature>
<name>A0A3Q2XLQ5_HIPCM</name>
<feature type="compositionally biased region" description="Basic residues" evidence="1">
    <location>
        <begin position="1350"/>
        <end position="1360"/>
    </location>
</feature>
<feature type="region of interest" description="Disordered" evidence="1">
    <location>
        <begin position="287"/>
        <end position="310"/>
    </location>
</feature>